<name>A0A174N326_9FIRM</name>
<dbReference type="Pfam" id="PF02446">
    <property type="entry name" value="Glyco_hydro_77"/>
    <property type="match status" value="1"/>
</dbReference>
<dbReference type="Gene3D" id="3.20.20.80">
    <property type="entry name" value="Glycosidases"/>
    <property type="match status" value="1"/>
</dbReference>
<dbReference type="Proteomes" id="UP000095362">
    <property type="component" value="Unassembled WGS sequence"/>
</dbReference>
<evidence type="ECO:0000256" key="10">
    <source>
        <dbReference type="RuleBase" id="RU361207"/>
    </source>
</evidence>
<dbReference type="InterPro" id="IPR017853">
    <property type="entry name" value="GH"/>
</dbReference>
<dbReference type="PANTHER" id="PTHR32438:SF5">
    <property type="entry name" value="4-ALPHA-GLUCANOTRANSFERASE DPE1, CHLOROPLASTIC_AMYLOPLASTIC"/>
    <property type="match status" value="1"/>
</dbReference>
<dbReference type="STRING" id="410072.ERS852525_01652"/>
<evidence type="ECO:0000256" key="5">
    <source>
        <dbReference type="ARBA" id="ARBA00022676"/>
    </source>
</evidence>
<protein>
    <recommendedName>
        <fullName evidence="4 10">4-alpha-glucanotransferase</fullName>
        <ecNumber evidence="3 10">2.4.1.25</ecNumber>
    </recommendedName>
    <alternativeName>
        <fullName evidence="8 10">Amylomaltase</fullName>
    </alternativeName>
    <alternativeName>
        <fullName evidence="9 10">Disproportionating enzyme</fullName>
    </alternativeName>
</protein>
<evidence type="ECO:0000313" key="11">
    <source>
        <dbReference type="EMBL" id="CUN93162.1"/>
    </source>
</evidence>
<gene>
    <name evidence="11" type="primary">malQ</name>
    <name evidence="11" type="ORF">ERS852481_01068</name>
</gene>
<dbReference type="GO" id="GO:0004134">
    <property type="term" value="F:4-alpha-glucanotransferase activity"/>
    <property type="evidence" value="ECO:0007669"/>
    <property type="project" value="UniProtKB-EC"/>
</dbReference>
<dbReference type="SUPFAM" id="SSF51445">
    <property type="entry name" value="(Trans)glycosidases"/>
    <property type="match status" value="1"/>
</dbReference>
<keyword evidence="7 10" id="KW-0119">Carbohydrate metabolism</keyword>
<dbReference type="NCBIfam" id="TIGR00217">
    <property type="entry name" value="malQ"/>
    <property type="match status" value="1"/>
</dbReference>
<accession>A0A174N326</accession>
<evidence type="ECO:0000256" key="7">
    <source>
        <dbReference type="ARBA" id="ARBA00023277"/>
    </source>
</evidence>
<evidence type="ECO:0000256" key="8">
    <source>
        <dbReference type="ARBA" id="ARBA00031423"/>
    </source>
</evidence>
<dbReference type="PANTHER" id="PTHR32438">
    <property type="entry name" value="4-ALPHA-GLUCANOTRANSFERASE DPE1, CHLOROPLASTIC/AMYLOPLASTIC"/>
    <property type="match status" value="1"/>
</dbReference>
<organism evidence="11 12">
    <name type="scientific">Coprococcus comes</name>
    <dbReference type="NCBI Taxonomy" id="410072"/>
    <lineage>
        <taxon>Bacteria</taxon>
        <taxon>Bacillati</taxon>
        <taxon>Bacillota</taxon>
        <taxon>Clostridia</taxon>
        <taxon>Lachnospirales</taxon>
        <taxon>Lachnospiraceae</taxon>
        <taxon>Coprococcus</taxon>
    </lineage>
</organism>
<sequence length="543" mass="63080">MQCFYNTIIGNVTDTDTETVAVERYEVHIMRTSGILLPVASLPSKYGIGAFSKEAYKFVDTLEKAGQSYWQILPLGPTGYGDSPYQSFSTFAGNPYFIDLEKLIKKGWITKDECKAYDFGDNTGYVDYEKIYNCRYEILRKAYERSQIADDADFQKFCKENKEWLDDYALYTEIKAANDGKSWSEWEDEYRLRDELALEKFAKENREGILFQKFMQYEFATQWGALKAYANEKGIEIIGDIPIYVAFDSADSWSHPELFQFDENGLPTGVAGCPPDAFSATGQLWGNPLYKWEYHKKTGYAWWMKRIRHCVELYDVIRIDHFRGFDEYYSIPYGDQTAEFGHWEKGPGMDIFRTVKETLGDVKIIAEDLGFLTDSVIRMVEESGYPGMKVLEFAFDSREPSNYLPHNYDKNCVVYTGTHDNETLAGWYRELKKEDKKFALRYMGRKKLSVNEAVWEIIRLAQSSVADTCIIPIQDYLCLGNEARINHPSTLGGNWIWRLHRDEISKKLVKKIRRMTELYCRIPEKTEMLLKAEDAEDLGEEKK</sequence>
<dbReference type="NCBIfam" id="NF011080">
    <property type="entry name" value="PRK14508.1-3"/>
    <property type="match status" value="1"/>
</dbReference>
<dbReference type="GO" id="GO:0005975">
    <property type="term" value="P:carbohydrate metabolic process"/>
    <property type="evidence" value="ECO:0007669"/>
    <property type="project" value="InterPro"/>
</dbReference>
<dbReference type="EMBL" id="CYZK01000005">
    <property type="protein sequence ID" value="CUN93162.1"/>
    <property type="molecule type" value="Genomic_DNA"/>
</dbReference>
<proteinExistence type="inferred from homology"/>
<evidence type="ECO:0000256" key="2">
    <source>
        <dbReference type="ARBA" id="ARBA00005684"/>
    </source>
</evidence>
<evidence type="ECO:0000256" key="1">
    <source>
        <dbReference type="ARBA" id="ARBA00000439"/>
    </source>
</evidence>
<dbReference type="EC" id="2.4.1.25" evidence="3 10"/>
<dbReference type="PaxDb" id="410072-ERS852525_01652"/>
<evidence type="ECO:0000256" key="6">
    <source>
        <dbReference type="ARBA" id="ARBA00022679"/>
    </source>
</evidence>
<keyword evidence="6 10" id="KW-0808">Transferase</keyword>
<comment type="similarity">
    <text evidence="2 10">Belongs to the disproportionating enzyme family.</text>
</comment>
<evidence type="ECO:0000313" key="12">
    <source>
        <dbReference type="Proteomes" id="UP000095362"/>
    </source>
</evidence>
<reference evidence="11 12" key="1">
    <citation type="submission" date="2015-09" db="EMBL/GenBank/DDBJ databases">
        <authorList>
            <consortium name="Pathogen Informatics"/>
        </authorList>
    </citation>
    <scope>NUCLEOTIDE SEQUENCE [LARGE SCALE GENOMIC DNA]</scope>
    <source>
        <strain evidence="11 12">2789STDY5834866</strain>
    </source>
</reference>
<evidence type="ECO:0000256" key="3">
    <source>
        <dbReference type="ARBA" id="ARBA00012560"/>
    </source>
</evidence>
<keyword evidence="5 10" id="KW-0328">Glycosyltransferase</keyword>
<dbReference type="AlphaFoldDB" id="A0A174N326"/>
<evidence type="ECO:0000256" key="9">
    <source>
        <dbReference type="ARBA" id="ARBA00031501"/>
    </source>
</evidence>
<dbReference type="InterPro" id="IPR003385">
    <property type="entry name" value="Glyco_hydro_77"/>
</dbReference>
<comment type="catalytic activity">
    <reaction evidence="1 10">
        <text>Transfers a segment of a (1-&gt;4)-alpha-D-glucan to a new position in an acceptor, which may be glucose or a (1-&gt;4)-alpha-D-glucan.</text>
        <dbReference type="EC" id="2.4.1.25"/>
    </reaction>
</comment>
<evidence type="ECO:0000256" key="4">
    <source>
        <dbReference type="ARBA" id="ARBA00020295"/>
    </source>
</evidence>